<dbReference type="RefSeq" id="WP_187467895.1">
    <property type="nucleotide sequence ID" value="NZ_JACSIT010000141.1"/>
</dbReference>
<evidence type="ECO:0000259" key="1">
    <source>
        <dbReference type="Pfam" id="PF18753"/>
    </source>
</evidence>
<reference evidence="2" key="1">
    <citation type="submission" date="2020-08" db="EMBL/GenBank/DDBJ databases">
        <title>Lewinella bacteria from marine environments.</title>
        <authorList>
            <person name="Zhong Y."/>
        </authorList>
    </citation>
    <scope>NUCLEOTIDE SEQUENCE</scope>
    <source>
        <strain evidence="2">KCTC 42187</strain>
    </source>
</reference>
<dbReference type="AlphaFoldDB" id="A0A923PLZ5"/>
<evidence type="ECO:0000313" key="2">
    <source>
        <dbReference type="EMBL" id="MBC6995879.1"/>
    </source>
</evidence>
<comment type="caution">
    <text evidence="2">The sequence shown here is derived from an EMBL/GenBank/DDBJ whole genome shotgun (WGS) entry which is preliminary data.</text>
</comment>
<dbReference type="Proteomes" id="UP000650081">
    <property type="component" value="Unassembled WGS sequence"/>
</dbReference>
<name>A0A923PLZ5_9BACT</name>
<dbReference type="Pfam" id="PF18753">
    <property type="entry name" value="Nmad2"/>
    <property type="match status" value="1"/>
</dbReference>
<gene>
    <name evidence="2" type="ORF">H9S92_17055</name>
</gene>
<keyword evidence="3" id="KW-1185">Reference proteome</keyword>
<dbReference type="InterPro" id="IPR041180">
    <property type="entry name" value="Nmad2"/>
</dbReference>
<feature type="domain" description="Nucleotide modification associated" evidence="1">
    <location>
        <begin position="2"/>
        <end position="197"/>
    </location>
</feature>
<organism evidence="2 3">
    <name type="scientific">Neolewinella lacunae</name>
    <dbReference type="NCBI Taxonomy" id="1517758"/>
    <lineage>
        <taxon>Bacteria</taxon>
        <taxon>Pseudomonadati</taxon>
        <taxon>Bacteroidota</taxon>
        <taxon>Saprospiria</taxon>
        <taxon>Saprospirales</taxon>
        <taxon>Lewinellaceae</taxon>
        <taxon>Neolewinella</taxon>
    </lineage>
</organism>
<proteinExistence type="predicted"/>
<accession>A0A923PLZ5</accession>
<sequence length="206" mass="23875">MKFFIYKVTRDVGFAPNPFDGWCTLACCKPRVRKAAMIGDYIIGMGSKKAKNLGHLIYIMRVTEALTFNQYWNDSRFQVRKPNMNGSLKALRGDNIYHKTNEGNWLQSNSHHSNIDGSTNQLNLFKDTAVDRVLLSNDYLYFGSKSIIIEEKWVNNISISNRDFEYAKDENAALDFVTHVKEIYGRNYMYIADPSGFEQLIRYNPR</sequence>
<protein>
    <recommendedName>
        <fullName evidence="1">Nucleotide modification associated domain-containing protein</fullName>
    </recommendedName>
</protein>
<dbReference type="EMBL" id="JACSIT010000141">
    <property type="protein sequence ID" value="MBC6995879.1"/>
    <property type="molecule type" value="Genomic_DNA"/>
</dbReference>
<evidence type="ECO:0000313" key="3">
    <source>
        <dbReference type="Proteomes" id="UP000650081"/>
    </source>
</evidence>